<comment type="caution">
    <text evidence="1">The sequence shown here is derived from an EMBL/GenBank/DDBJ whole genome shotgun (WGS) entry which is preliminary data.</text>
</comment>
<keyword evidence="2" id="KW-1185">Reference proteome</keyword>
<name>A0AAD5MJF6_PARTN</name>
<reference evidence="1" key="1">
    <citation type="submission" date="2021-06" db="EMBL/GenBank/DDBJ databases">
        <title>Parelaphostrongylus tenuis whole genome reference sequence.</title>
        <authorList>
            <person name="Garwood T.J."/>
            <person name="Larsen P.A."/>
            <person name="Fountain-Jones N.M."/>
            <person name="Garbe J.R."/>
            <person name="Macchietto M.G."/>
            <person name="Kania S.A."/>
            <person name="Gerhold R.W."/>
            <person name="Richards J.E."/>
            <person name="Wolf T.M."/>
        </authorList>
    </citation>
    <scope>NUCLEOTIDE SEQUENCE</scope>
    <source>
        <strain evidence="1">MNPRO001-30</strain>
        <tissue evidence="1">Meninges</tissue>
    </source>
</reference>
<evidence type="ECO:0000313" key="1">
    <source>
        <dbReference type="EMBL" id="KAJ1359390.1"/>
    </source>
</evidence>
<protein>
    <submittedName>
        <fullName evidence="1">Uncharacterized protein</fullName>
    </submittedName>
</protein>
<evidence type="ECO:0000313" key="2">
    <source>
        <dbReference type="Proteomes" id="UP001196413"/>
    </source>
</evidence>
<organism evidence="1 2">
    <name type="scientific">Parelaphostrongylus tenuis</name>
    <name type="common">Meningeal worm</name>
    <dbReference type="NCBI Taxonomy" id="148309"/>
    <lineage>
        <taxon>Eukaryota</taxon>
        <taxon>Metazoa</taxon>
        <taxon>Ecdysozoa</taxon>
        <taxon>Nematoda</taxon>
        <taxon>Chromadorea</taxon>
        <taxon>Rhabditida</taxon>
        <taxon>Rhabditina</taxon>
        <taxon>Rhabditomorpha</taxon>
        <taxon>Strongyloidea</taxon>
        <taxon>Metastrongylidae</taxon>
        <taxon>Parelaphostrongylus</taxon>
    </lineage>
</organism>
<dbReference type="Proteomes" id="UP001196413">
    <property type="component" value="Unassembled WGS sequence"/>
</dbReference>
<sequence>MSPSVFDRTMQKHGPMMETIRGNIIRKPCHHQFSIDQMMRIPGPEVNFLIRSDIWTHTAHAERADFMIRALFSKHLHRECTHTERTVQVMAISSRSEFLQIVGSYVTLALTTYVVPELDSKALKKAYLPKRQPQANAKAHRPERRIIDGEKDTILLSFFDIIAEPL</sequence>
<proteinExistence type="predicted"/>
<dbReference type="EMBL" id="JAHQIW010003604">
    <property type="protein sequence ID" value="KAJ1359390.1"/>
    <property type="molecule type" value="Genomic_DNA"/>
</dbReference>
<dbReference type="AlphaFoldDB" id="A0AAD5MJF6"/>
<accession>A0AAD5MJF6</accession>
<gene>
    <name evidence="1" type="ORF">KIN20_018101</name>
</gene>